<accession>A0A6A4IDD6</accession>
<dbReference type="OrthoDB" id="2870900at2759"/>
<evidence type="ECO:0000313" key="2">
    <source>
        <dbReference type="Proteomes" id="UP000799118"/>
    </source>
</evidence>
<evidence type="ECO:0000313" key="1">
    <source>
        <dbReference type="EMBL" id="KAE9406775.1"/>
    </source>
</evidence>
<evidence type="ECO:0008006" key="3">
    <source>
        <dbReference type="Google" id="ProtNLM"/>
    </source>
</evidence>
<reference evidence="1" key="1">
    <citation type="journal article" date="2019" name="Environ. Microbiol.">
        <title>Fungal ecological strategies reflected in gene transcription - a case study of two litter decomposers.</title>
        <authorList>
            <person name="Barbi F."/>
            <person name="Kohler A."/>
            <person name="Barry K."/>
            <person name="Baskaran P."/>
            <person name="Daum C."/>
            <person name="Fauchery L."/>
            <person name="Ihrmark K."/>
            <person name="Kuo A."/>
            <person name="LaButti K."/>
            <person name="Lipzen A."/>
            <person name="Morin E."/>
            <person name="Grigoriev I.V."/>
            <person name="Henrissat B."/>
            <person name="Lindahl B."/>
            <person name="Martin F."/>
        </authorList>
    </citation>
    <scope>NUCLEOTIDE SEQUENCE</scope>
    <source>
        <strain evidence="1">JB14</strain>
    </source>
</reference>
<dbReference type="EMBL" id="ML769400">
    <property type="protein sequence ID" value="KAE9406775.1"/>
    <property type="molecule type" value="Genomic_DNA"/>
</dbReference>
<gene>
    <name evidence="1" type="ORF">BT96DRAFT_987323</name>
</gene>
<organism evidence="1 2">
    <name type="scientific">Gymnopus androsaceus JB14</name>
    <dbReference type="NCBI Taxonomy" id="1447944"/>
    <lineage>
        <taxon>Eukaryota</taxon>
        <taxon>Fungi</taxon>
        <taxon>Dikarya</taxon>
        <taxon>Basidiomycota</taxon>
        <taxon>Agaricomycotina</taxon>
        <taxon>Agaricomycetes</taxon>
        <taxon>Agaricomycetidae</taxon>
        <taxon>Agaricales</taxon>
        <taxon>Marasmiineae</taxon>
        <taxon>Omphalotaceae</taxon>
        <taxon>Gymnopus</taxon>
    </lineage>
</organism>
<dbReference type="Proteomes" id="UP000799118">
    <property type="component" value="Unassembled WGS sequence"/>
</dbReference>
<keyword evidence="2" id="KW-1185">Reference proteome</keyword>
<protein>
    <recommendedName>
        <fullName evidence="3">F-box domain-containing protein</fullName>
    </recommendedName>
</protein>
<dbReference type="AlphaFoldDB" id="A0A6A4IDD6"/>
<name>A0A6A4IDD6_9AGAR</name>
<sequence>MSTKELTLVDLDVDVLYLILLTLHDVSRHSLFSMLRVNRTLHNVTLQVIYCSCLLDFSPAQKESTVARIESWFKTSSSILPFIRNITLKGSHQPNGDAVDPGKWSCIIQLLSRISRLASLTFDYPEQLPIDLLYALHIYHPSSHLHVRNWTRIAADSPFGDPAEEALANSPCLRSLHGHFITGDSPDADFREEAFNRIAELSPNLEAISRTSRTGGGCIGYFASPEEWRKRAQEAKKFAVETPRRKCVKSLELDSVNANRVTSFKCTRLTSDFFFLTSEDPAYRLTSLQVLDVELGNPLVTAFCIFLTSCGPLESLSIVLESSQPWGPILSPILLHHASSIRTLSFHQVESPPTRSMRKCLSLEELSAICQACPELSNLALDIDRTVEKEEESIYYAMLSRFSHLCELTIHMDIGLSHPSPYPRVDEKFALDVWEELSQHPKDGSGMQLRKLVLYIGEQDRRIGRGHPASWVLDEQWRRQWVKVRRNERDDRSREVEVTASRDWQADIRAAMRAQNRALNSNPISNAKDWVTSIFGS</sequence>
<proteinExistence type="predicted"/>